<evidence type="ECO:0000313" key="2">
    <source>
        <dbReference type="Proteomes" id="UP001208794"/>
    </source>
</evidence>
<name>A0ABT3M3C4_9LEPT</name>
<sequence length="255" mass="29996">MSFKPNNRNRIISITIVIMIGLYGCKPKSVLDTINPEVGIFGTDWVDAPSPEKWAPGIMYYRLESPKVKEILIKSKLDPRQIAKLKVLPFVIQLRKALEEKNYNFIEKHIGYYFQVEAEKELGIVENKDMSDHIKFRKLTQYIHEKLRSEESFCDLHYLFEKKFPLLGLSVSKVEPRELNEKKPFQKYELTYSITFPRGILNEDGSEGLHSLEVELSVFGKGENETHFRIVDFKNHQGWSHIRSLRPPEEQFEYW</sequence>
<dbReference type="PROSITE" id="PS51257">
    <property type="entry name" value="PROKAR_LIPOPROTEIN"/>
    <property type="match status" value="1"/>
</dbReference>
<reference evidence="1 2" key="1">
    <citation type="submission" date="2022-06" db="EMBL/GenBank/DDBJ databases">
        <title>Leptospira isolates from biofilms formed at urban environments.</title>
        <authorList>
            <person name="Ribeiro P.S."/>
            <person name="Sousa T."/>
            <person name="Carvalho N."/>
            <person name="Aburjaile F."/>
            <person name="Neves F."/>
            <person name="Oliveira D."/>
            <person name="Blanco L."/>
            <person name="Lima J."/>
            <person name="Costa F."/>
            <person name="Brenig B."/>
            <person name="Soares S."/>
            <person name="Ramos R."/>
            <person name="Goes-Neto A."/>
            <person name="Matiuzzi M."/>
            <person name="Azevedo V."/>
            <person name="Ristow P."/>
        </authorList>
    </citation>
    <scope>NUCLEOTIDE SEQUENCE [LARGE SCALE GENOMIC DNA]</scope>
    <source>
        <strain evidence="1 2">VSF14</strain>
    </source>
</reference>
<protein>
    <recommendedName>
        <fullName evidence="3">Lipoprotein</fullName>
    </recommendedName>
</protein>
<dbReference type="RefSeq" id="WP_265356964.1">
    <property type="nucleotide sequence ID" value="NZ_JAMQPR010000001.1"/>
</dbReference>
<evidence type="ECO:0008006" key="3">
    <source>
        <dbReference type="Google" id="ProtNLM"/>
    </source>
</evidence>
<organism evidence="1 2">
    <name type="scientific">Leptospira paudalimensis</name>
    <dbReference type="NCBI Taxonomy" id="2950024"/>
    <lineage>
        <taxon>Bacteria</taxon>
        <taxon>Pseudomonadati</taxon>
        <taxon>Spirochaetota</taxon>
        <taxon>Spirochaetia</taxon>
        <taxon>Leptospirales</taxon>
        <taxon>Leptospiraceae</taxon>
        <taxon>Leptospira</taxon>
    </lineage>
</organism>
<accession>A0ABT3M3C4</accession>
<dbReference type="Proteomes" id="UP001208794">
    <property type="component" value="Unassembled WGS sequence"/>
</dbReference>
<proteinExistence type="predicted"/>
<evidence type="ECO:0000313" key="1">
    <source>
        <dbReference type="EMBL" id="MCW7502890.1"/>
    </source>
</evidence>
<gene>
    <name evidence="1" type="ORF">ND855_02045</name>
</gene>
<dbReference type="EMBL" id="JAMQPR010000001">
    <property type="protein sequence ID" value="MCW7502890.1"/>
    <property type="molecule type" value="Genomic_DNA"/>
</dbReference>
<comment type="caution">
    <text evidence="1">The sequence shown here is derived from an EMBL/GenBank/DDBJ whole genome shotgun (WGS) entry which is preliminary data.</text>
</comment>
<keyword evidence="2" id="KW-1185">Reference proteome</keyword>